<keyword evidence="3" id="KW-1185">Reference proteome</keyword>
<evidence type="ECO:0000313" key="3">
    <source>
        <dbReference type="Proteomes" id="UP000321857"/>
    </source>
</evidence>
<name>A0A516IS73_9SPHN</name>
<sequence length="99" mass="10341">MASDKVARGECPACGMPIPFSRVTGMRNKPFDCRACGRSIKLLLDKKVTFGIVAAGLVTAKMVGAWSVPLILAGIGIWDWKAAKVGLADPSPNPPSATS</sequence>
<dbReference type="Proteomes" id="UP000321857">
    <property type="component" value="Chromosome"/>
</dbReference>
<keyword evidence="1" id="KW-0812">Transmembrane</keyword>
<protein>
    <submittedName>
        <fullName evidence="2">Uncharacterized protein</fullName>
    </submittedName>
</protein>
<dbReference type="RefSeq" id="WP_147494216.1">
    <property type="nucleotide sequence ID" value="NZ_CP041659.1"/>
</dbReference>
<feature type="transmembrane region" description="Helical" evidence="1">
    <location>
        <begin position="48"/>
        <end position="78"/>
    </location>
</feature>
<evidence type="ECO:0000313" key="2">
    <source>
        <dbReference type="EMBL" id="QDP19767.1"/>
    </source>
</evidence>
<reference evidence="2 3" key="1">
    <citation type="submission" date="2019-07" db="EMBL/GenBank/DDBJ databases">
        <title>Sphingomonas AE3 Genome sequencing and assembly.</title>
        <authorList>
            <person name="Kim H."/>
        </authorList>
    </citation>
    <scope>NUCLEOTIDE SEQUENCE [LARGE SCALE GENOMIC DNA]</scope>
    <source>
        <strain evidence="2 3">AE3</strain>
    </source>
</reference>
<organism evidence="2 3">
    <name type="scientific">Sphingomonas xanthus</name>
    <dbReference type="NCBI Taxonomy" id="2594473"/>
    <lineage>
        <taxon>Bacteria</taxon>
        <taxon>Pseudomonadati</taxon>
        <taxon>Pseudomonadota</taxon>
        <taxon>Alphaproteobacteria</taxon>
        <taxon>Sphingomonadales</taxon>
        <taxon>Sphingomonadaceae</taxon>
        <taxon>Sphingomonas</taxon>
    </lineage>
</organism>
<accession>A0A516IS73</accession>
<keyword evidence="1" id="KW-1133">Transmembrane helix</keyword>
<dbReference type="OrthoDB" id="7509903at2"/>
<evidence type="ECO:0000256" key="1">
    <source>
        <dbReference type="SAM" id="Phobius"/>
    </source>
</evidence>
<gene>
    <name evidence="2" type="ORF">FMM02_07235</name>
</gene>
<dbReference type="KEGG" id="sxa:FMM02_07235"/>
<proteinExistence type="predicted"/>
<dbReference type="AlphaFoldDB" id="A0A516IS73"/>
<dbReference type="EMBL" id="CP041659">
    <property type="protein sequence ID" value="QDP19767.1"/>
    <property type="molecule type" value="Genomic_DNA"/>
</dbReference>
<keyword evidence="1" id="KW-0472">Membrane</keyword>